<dbReference type="Gene3D" id="2.130.10.10">
    <property type="entry name" value="YVTN repeat-like/Quinoprotein amine dehydrogenase"/>
    <property type="match status" value="1"/>
</dbReference>
<organism evidence="2 3">
    <name type="scientific">Actinoplanes auranticolor</name>
    <dbReference type="NCBI Taxonomy" id="47988"/>
    <lineage>
        <taxon>Bacteria</taxon>
        <taxon>Bacillati</taxon>
        <taxon>Actinomycetota</taxon>
        <taxon>Actinomycetes</taxon>
        <taxon>Micromonosporales</taxon>
        <taxon>Micromonosporaceae</taxon>
        <taxon>Actinoplanes</taxon>
    </lineage>
</organism>
<protein>
    <recommendedName>
        <fullName evidence="4">Pyrroloquinoline-quinone binding quinoprotein</fullName>
    </recommendedName>
</protein>
<dbReference type="RefSeq" id="WP_246595467.1">
    <property type="nucleotide sequence ID" value="NZ_BAABEA010000049.1"/>
</dbReference>
<sequence length="387" mass="39220">MRFFQFVRSSLRTTSRRLLTVGAATAVVIASGAAPARAVSASPGKAPLFNGSVYAIAYRGSTVYVGGSFTSVGWGGRTYERQRLAAFDASSGALLSWSPAADATVRALAVTGSSVYAGGDFHRVSGVRRDALARIDATSGEVGTFSHSVAGAPYALAAGNGRLYVGGSFTSVDGTARHNLAAFSLTGGGLDRGWRAGADDSVHALTLAGSRLYAGGAFHKVNGVSGTLRIAALSATSGGVFSAFRPSAPAQVNALATDANGVYAATGGQGGKVLAYSAGGAVRWARTFDGDTVAVAALGGVVYVGGHFDRACLTNRNGSQGACSDGAVNRVKLAAIDSRGGLTPWAPQANGVIGVRALAVDRPQSRIAAGGDFTTINGQNRKRLTFF</sequence>
<evidence type="ECO:0008006" key="4">
    <source>
        <dbReference type="Google" id="ProtNLM"/>
    </source>
</evidence>
<accession>A0A919VNY3</accession>
<dbReference type="EMBL" id="BOQL01000043">
    <property type="protein sequence ID" value="GIM73239.1"/>
    <property type="molecule type" value="Genomic_DNA"/>
</dbReference>
<evidence type="ECO:0000256" key="1">
    <source>
        <dbReference type="SAM" id="SignalP"/>
    </source>
</evidence>
<evidence type="ECO:0000313" key="2">
    <source>
        <dbReference type="EMBL" id="GIM73239.1"/>
    </source>
</evidence>
<name>A0A919VNY3_9ACTN</name>
<feature type="signal peptide" evidence="1">
    <location>
        <begin position="1"/>
        <end position="38"/>
    </location>
</feature>
<reference evidence="2" key="1">
    <citation type="submission" date="2021-03" db="EMBL/GenBank/DDBJ databases">
        <title>Whole genome shotgun sequence of Actinoplanes auranticolor NBRC 12245.</title>
        <authorList>
            <person name="Komaki H."/>
            <person name="Tamura T."/>
        </authorList>
    </citation>
    <scope>NUCLEOTIDE SEQUENCE</scope>
    <source>
        <strain evidence="2">NBRC 12245</strain>
    </source>
</reference>
<dbReference type="AlphaFoldDB" id="A0A919VNY3"/>
<evidence type="ECO:0000313" key="3">
    <source>
        <dbReference type="Proteomes" id="UP000681340"/>
    </source>
</evidence>
<dbReference type="InterPro" id="IPR011047">
    <property type="entry name" value="Quinoprotein_ADH-like_sf"/>
</dbReference>
<feature type="chain" id="PRO_5036850630" description="Pyrroloquinoline-quinone binding quinoprotein" evidence="1">
    <location>
        <begin position="39"/>
        <end position="387"/>
    </location>
</feature>
<comment type="caution">
    <text evidence="2">The sequence shown here is derived from an EMBL/GenBank/DDBJ whole genome shotgun (WGS) entry which is preliminary data.</text>
</comment>
<dbReference type="Proteomes" id="UP000681340">
    <property type="component" value="Unassembled WGS sequence"/>
</dbReference>
<dbReference type="InterPro" id="IPR015943">
    <property type="entry name" value="WD40/YVTN_repeat-like_dom_sf"/>
</dbReference>
<proteinExistence type="predicted"/>
<keyword evidence="3" id="KW-1185">Reference proteome</keyword>
<dbReference type="SUPFAM" id="SSF50998">
    <property type="entry name" value="Quinoprotein alcohol dehydrogenase-like"/>
    <property type="match status" value="1"/>
</dbReference>
<keyword evidence="1" id="KW-0732">Signal</keyword>
<gene>
    <name evidence="2" type="ORF">Aau02nite_54980</name>
</gene>